<feature type="transmembrane region" description="Helical" evidence="1">
    <location>
        <begin position="340"/>
        <end position="359"/>
    </location>
</feature>
<evidence type="ECO:0000313" key="2">
    <source>
        <dbReference type="EMBL" id="GAA4099273.1"/>
    </source>
</evidence>
<dbReference type="SUPFAM" id="SSF82693">
    <property type="entry name" value="Multidrug efflux transporter AcrB pore domain, PN1, PN2, PC1 and PC2 subdomains"/>
    <property type="match status" value="2"/>
</dbReference>
<dbReference type="SUPFAM" id="SSF82866">
    <property type="entry name" value="Multidrug efflux transporter AcrB transmembrane domain"/>
    <property type="match status" value="2"/>
</dbReference>
<keyword evidence="3" id="KW-1185">Reference proteome</keyword>
<name>A0ABP7WYJ7_9GAMM</name>
<keyword evidence="1" id="KW-1133">Transmembrane helix</keyword>
<gene>
    <name evidence="2" type="ORF">GCM10022414_25630</name>
</gene>
<reference evidence="3" key="1">
    <citation type="journal article" date="2019" name="Int. J. Syst. Evol. Microbiol.">
        <title>The Global Catalogue of Microorganisms (GCM) 10K type strain sequencing project: providing services to taxonomists for standard genome sequencing and annotation.</title>
        <authorList>
            <consortium name="The Broad Institute Genomics Platform"/>
            <consortium name="The Broad Institute Genome Sequencing Center for Infectious Disease"/>
            <person name="Wu L."/>
            <person name="Ma J."/>
        </authorList>
    </citation>
    <scope>NUCLEOTIDE SEQUENCE [LARGE SCALE GENOMIC DNA]</scope>
    <source>
        <strain evidence="3">JCM 17304</strain>
    </source>
</reference>
<dbReference type="Pfam" id="PF00873">
    <property type="entry name" value="ACR_tran"/>
    <property type="match status" value="1"/>
</dbReference>
<dbReference type="Gene3D" id="1.20.1640.10">
    <property type="entry name" value="Multidrug efflux transporter AcrB transmembrane domain"/>
    <property type="match status" value="2"/>
</dbReference>
<dbReference type="Gene3D" id="3.30.2090.10">
    <property type="entry name" value="Multidrug efflux transporter AcrB TolC docking domain, DN and DC subdomains"/>
    <property type="match status" value="2"/>
</dbReference>
<dbReference type="Proteomes" id="UP001500392">
    <property type="component" value="Unassembled WGS sequence"/>
</dbReference>
<sequence>MSLEPEYNTYKGTIPWFARNSVAANLMMIIIIGIGLGSAMNIQRTVQPEFEVNLVRITVPYPGATPDEVEKGVVLKIEEVLKDIESIESIESTADESVANLSIEIFEGYDTLAVMDEIKSAVDGIVSFPEQAERPIINRVDFNNHAVNIQLYGNMDERGLKSLAEQVKQELMLDDNIAYVQINGARDFEISIEIPEHTLLQYGLSLSEVADAIRRASLDSPGGAIKTSNGDIMLRTRGQARHQHEFERLVLITNPDGTRLTLGDIATIRDGFVEQDGFSFFDSEASIGLQVFAVGDQDIITVANAAKDYVSRKRAALPEGISIDSWADITFYLQGRMDMMLKNLGMGALLVFIVLGLFLNVKLAFWVMVGLPICFLGTFAIMPMIGISLNMLSLFGFILVLGIVVDDAIIIGESAYAEAEKKGHSIETVITGALRVATPATFGVLTTIMAFSPTLFTEGAFSPFPEAVGWVVILCLCFSLVESKWILPAHLAHSKPGTSGIWLKLDRIPRYSNKVLNNFVDTYYRPFIHLAIAKRYVTGATFLALLIVTTGLIMGGIVRFVMIPEVPSDFIRASVEMTEGTPETQTRLAYEQMDKALREVDSEYQSQHPASANKRLISHVMAFGSSGRMVTFMVELTKNEQRDIDGSEVARRWRKQIGEIPGAKVMSVSSADQSSGPAISFKLSSNSDSQLEAAAKDLEATLSHYKGVFDIRNGASAIQDEIVLEIKPSAEILGISSASLGRQLRDTFYGAEAQRIQRGNDEVKVMVRYPRAEREAVSDLQNMYIRSGDLANVPLSSVADIKIEPGYSQRKRIDGERSINVSAQVDKEFTSPSTVTSDIMKNVVKAHFASSYPAVKVQFSGESEEMGTLMTSLTIGFVVALFGIYALLAVPLRSYLQPFIIMGVIPFGIIGAVVGHIVLDLSFSMMSFFGVIALSGVVVNDSLIMVDFINSALARGERLLDAVVDSGCIRFRAILLTSLTTFFGLLPMLMEDSVQAQFVIPMAVSLGFGIIFATVITLILIPCLYMVLEDIHQLAGSKSRRELAEEL</sequence>
<dbReference type="Gene3D" id="3.30.70.1430">
    <property type="entry name" value="Multidrug efflux transporter AcrB pore domain"/>
    <property type="match status" value="2"/>
</dbReference>
<dbReference type="SUPFAM" id="SSF82714">
    <property type="entry name" value="Multidrug efflux transporter AcrB TolC docking domain, DN and DC subdomains"/>
    <property type="match status" value="2"/>
</dbReference>
<dbReference type="InterPro" id="IPR001036">
    <property type="entry name" value="Acrflvin-R"/>
</dbReference>
<feature type="transmembrane region" description="Helical" evidence="1">
    <location>
        <begin position="22"/>
        <end position="42"/>
    </location>
</feature>
<comment type="caution">
    <text evidence="2">The sequence shown here is derived from an EMBL/GenBank/DDBJ whole genome shotgun (WGS) entry which is preliminary data.</text>
</comment>
<dbReference type="Gene3D" id="3.30.70.1320">
    <property type="entry name" value="Multidrug efflux transporter AcrB pore domain like"/>
    <property type="match status" value="1"/>
</dbReference>
<dbReference type="EMBL" id="BAABDM010000004">
    <property type="protein sequence ID" value="GAA4099273.1"/>
    <property type="molecule type" value="Genomic_DNA"/>
</dbReference>
<keyword evidence="1" id="KW-0812">Transmembrane</keyword>
<feature type="transmembrane region" description="Helical" evidence="1">
    <location>
        <begin position="467"/>
        <end position="487"/>
    </location>
</feature>
<dbReference type="PANTHER" id="PTHR32063:SF33">
    <property type="entry name" value="RND SUPERFAMILY EFFLUX PUMP PERMEASE COMPONENT"/>
    <property type="match status" value="1"/>
</dbReference>
<dbReference type="RefSeq" id="WP_344936623.1">
    <property type="nucleotide sequence ID" value="NZ_BAABDM010000004.1"/>
</dbReference>
<dbReference type="PRINTS" id="PR00702">
    <property type="entry name" value="ACRIFLAVINRP"/>
</dbReference>
<dbReference type="InterPro" id="IPR027463">
    <property type="entry name" value="AcrB_DN_DC_subdom"/>
</dbReference>
<accession>A0ABP7WYJ7</accession>
<feature type="transmembrane region" description="Helical" evidence="1">
    <location>
        <begin position="925"/>
        <end position="949"/>
    </location>
</feature>
<feature type="transmembrane region" description="Helical" evidence="1">
    <location>
        <begin position="899"/>
        <end position="919"/>
    </location>
</feature>
<proteinExistence type="predicted"/>
<feature type="transmembrane region" description="Helical" evidence="1">
    <location>
        <begin position="969"/>
        <end position="990"/>
    </location>
</feature>
<dbReference type="PANTHER" id="PTHR32063">
    <property type="match status" value="1"/>
</dbReference>
<protein>
    <submittedName>
        <fullName evidence="2">Efflux RND transporter permease subunit</fullName>
    </submittedName>
</protein>
<keyword evidence="1" id="KW-0472">Membrane</keyword>
<feature type="transmembrane region" description="Helical" evidence="1">
    <location>
        <begin position="542"/>
        <end position="562"/>
    </location>
</feature>
<feature type="transmembrane region" description="Helical" evidence="1">
    <location>
        <begin position="1002"/>
        <end position="1028"/>
    </location>
</feature>
<dbReference type="Gene3D" id="3.30.70.1440">
    <property type="entry name" value="Multidrug efflux transporter AcrB pore domain"/>
    <property type="match status" value="1"/>
</dbReference>
<evidence type="ECO:0000256" key="1">
    <source>
        <dbReference type="SAM" id="Phobius"/>
    </source>
</evidence>
<evidence type="ECO:0000313" key="3">
    <source>
        <dbReference type="Proteomes" id="UP001500392"/>
    </source>
</evidence>
<feature type="transmembrane region" description="Helical" evidence="1">
    <location>
        <begin position="869"/>
        <end position="892"/>
    </location>
</feature>
<organism evidence="2 3">
    <name type="scientific">Zhongshania borealis</name>
    <dbReference type="NCBI Taxonomy" id="889488"/>
    <lineage>
        <taxon>Bacteria</taxon>
        <taxon>Pseudomonadati</taxon>
        <taxon>Pseudomonadota</taxon>
        <taxon>Gammaproteobacteria</taxon>
        <taxon>Cellvibrionales</taxon>
        <taxon>Spongiibacteraceae</taxon>
        <taxon>Zhongshania</taxon>
    </lineage>
</organism>